<evidence type="ECO:0000313" key="2">
    <source>
        <dbReference type="EMBL" id="SEG99959.1"/>
    </source>
</evidence>
<dbReference type="EMBL" id="FNVT01000014">
    <property type="protein sequence ID" value="SEG99959.1"/>
    <property type="molecule type" value="Genomic_DNA"/>
</dbReference>
<dbReference type="Gene3D" id="3.40.50.720">
    <property type="entry name" value="NAD(P)-binding Rossmann-like Domain"/>
    <property type="match status" value="1"/>
</dbReference>
<dbReference type="InterPro" id="IPR001509">
    <property type="entry name" value="Epimerase_deHydtase"/>
</dbReference>
<protein>
    <submittedName>
        <fullName evidence="2">Nucleoside-diphosphate-sugar epimerase</fullName>
    </submittedName>
</protein>
<evidence type="ECO:0000313" key="3">
    <source>
        <dbReference type="Proteomes" id="UP000236732"/>
    </source>
</evidence>
<dbReference type="GO" id="GO:0005737">
    <property type="term" value="C:cytoplasm"/>
    <property type="evidence" value="ECO:0007669"/>
    <property type="project" value="TreeGrafter"/>
</dbReference>
<dbReference type="InterPro" id="IPR051783">
    <property type="entry name" value="NAD(P)-dependent_oxidoreduct"/>
</dbReference>
<dbReference type="PANTHER" id="PTHR48079:SF6">
    <property type="entry name" value="NAD(P)-BINDING DOMAIN-CONTAINING PROTEIN-RELATED"/>
    <property type="match status" value="1"/>
</dbReference>
<proteinExistence type="predicted"/>
<dbReference type="AlphaFoldDB" id="A0A1H6ET04"/>
<dbReference type="InterPro" id="IPR036291">
    <property type="entry name" value="NAD(P)-bd_dom_sf"/>
</dbReference>
<dbReference type="Pfam" id="PF01370">
    <property type="entry name" value="Epimerase"/>
    <property type="match status" value="1"/>
</dbReference>
<dbReference type="Proteomes" id="UP000236732">
    <property type="component" value="Unassembled WGS sequence"/>
</dbReference>
<feature type="domain" description="NAD-dependent epimerase/dehydratase" evidence="1">
    <location>
        <begin position="38"/>
        <end position="235"/>
    </location>
</feature>
<keyword evidence="3" id="KW-1185">Reference proteome</keyword>
<gene>
    <name evidence="2" type="ORF">SAMN05444920_114235</name>
</gene>
<organism evidence="2 3">
    <name type="scientific">Nonomuraea solani</name>
    <dbReference type="NCBI Taxonomy" id="1144553"/>
    <lineage>
        <taxon>Bacteria</taxon>
        <taxon>Bacillati</taxon>
        <taxon>Actinomycetota</taxon>
        <taxon>Actinomycetes</taxon>
        <taxon>Streptosporangiales</taxon>
        <taxon>Streptosporangiaceae</taxon>
        <taxon>Nonomuraea</taxon>
    </lineage>
</organism>
<dbReference type="SUPFAM" id="SSF51735">
    <property type="entry name" value="NAD(P)-binding Rossmann-fold domains"/>
    <property type="match status" value="1"/>
</dbReference>
<accession>A0A1H6ET04</accession>
<dbReference type="PANTHER" id="PTHR48079">
    <property type="entry name" value="PROTEIN YEEZ"/>
    <property type="match status" value="1"/>
</dbReference>
<dbReference type="GO" id="GO:0004029">
    <property type="term" value="F:aldehyde dehydrogenase (NAD+) activity"/>
    <property type="evidence" value="ECO:0007669"/>
    <property type="project" value="TreeGrafter"/>
</dbReference>
<name>A0A1H6ET04_9ACTN</name>
<sequence length="355" mass="36562">MPGSLCRSGGTRYALGVSGRSGGTCDPPGWGGAVTRFLVTGATGFIGSRLTRMILAGGGTVTALARPSSRTRALRELGADVVHGDLATGRGVAEAVAGAERVIHLAATLKARTAAAFWAVNRDGVARLVRALAAVPRPPRLVLCSSLAAGPAPPVSLYGASKLAGEQVVREHADRVPAVILRPGIVYGPGEPALLPALLPMIRLGVVVQAGFGPHRYALVYVDDLCAALLAAADRGPVLRPGDPRTGTYAIGDGNVYHWDEICRCLAQAAGHRAPLVIPLPLPAVRAAAALAELAGRAGGTVPAFNRDKAREMRRADWTCAPADAVRELGFTPATTLRQGFAEALEALAAPSTAR</sequence>
<reference evidence="2 3" key="1">
    <citation type="submission" date="2016-10" db="EMBL/GenBank/DDBJ databases">
        <authorList>
            <person name="de Groot N.N."/>
        </authorList>
    </citation>
    <scope>NUCLEOTIDE SEQUENCE [LARGE SCALE GENOMIC DNA]</scope>
    <source>
        <strain evidence="2 3">CGMCC 4.7037</strain>
    </source>
</reference>
<evidence type="ECO:0000259" key="1">
    <source>
        <dbReference type="Pfam" id="PF01370"/>
    </source>
</evidence>